<organism evidence="1 2">
    <name type="scientific">Aristolochia fimbriata</name>
    <name type="common">White veined hardy Dutchman's pipe vine</name>
    <dbReference type="NCBI Taxonomy" id="158543"/>
    <lineage>
        <taxon>Eukaryota</taxon>
        <taxon>Viridiplantae</taxon>
        <taxon>Streptophyta</taxon>
        <taxon>Embryophyta</taxon>
        <taxon>Tracheophyta</taxon>
        <taxon>Spermatophyta</taxon>
        <taxon>Magnoliopsida</taxon>
        <taxon>Magnoliidae</taxon>
        <taxon>Piperales</taxon>
        <taxon>Aristolochiaceae</taxon>
        <taxon>Aristolochia</taxon>
    </lineage>
</organism>
<evidence type="ECO:0000313" key="1">
    <source>
        <dbReference type="EMBL" id="KAG9447105.1"/>
    </source>
</evidence>
<keyword evidence="2" id="KW-1185">Reference proteome</keyword>
<dbReference type="EMBL" id="JAINDJ010000005">
    <property type="protein sequence ID" value="KAG9447105.1"/>
    <property type="molecule type" value="Genomic_DNA"/>
</dbReference>
<protein>
    <submittedName>
        <fullName evidence="1">Uncharacterized protein</fullName>
    </submittedName>
</protein>
<accession>A0AAV7EE50</accession>
<comment type="caution">
    <text evidence="1">The sequence shown here is derived from an EMBL/GenBank/DDBJ whole genome shotgun (WGS) entry which is preliminary data.</text>
</comment>
<proteinExistence type="predicted"/>
<dbReference type="AlphaFoldDB" id="A0AAV7EE50"/>
<evidence type="ECO:0000313" key="2">
    <source>
        <dbReference type="Proteomes" id="UP000825729"/>
    </source>
</evidence>
<gene>
    <name evidence="1" type="ORF">H6P81_013233</name>
</gene>
<reference evidence="1 2" key="1">
    <citation type="submission" date="2021-07" db="EMBL/GenBank/DDBJ databases">
        <title>The Aristolochia fimbriata genome: insights into angiosperm evolution, floral development and chemical biosynthesis.</title>
        <authorList>
            <person name="Jiao Y."/>
        </authorList>
    </citation>
    <scope>NUCLEOTIDE SEQUENCE [LARGE SCALE GENOMIC DNA]</scope>
    <source>
        <strain evidence="1">IBCAS-2021</strain>
        <tissue evidence="1">Leaf</tissue>
    </source>
</reference>
<name>A0AAV7EE50_ARIFI</name>
<sequence>MKFDGDDFPALVAANQVSEVASPGNDPVIVADDGSVQPIAGASLLTSGTRPARSIGATILISPDIEPSPLIVPSLEEGYRLVNLVMQKTPEPFGVAVEAPVIHPSSEKSFTSTPASPSTRLKLRHQISALGLWAEFVKLDLLPAIDLSARELVDDSHFFLDKLRDANIDTSVLERWVDDFSSSVARLRQLNKSQEGKVSPEDQLVVEARIALLA</sequence>
<dbReference type="Proteomes" id="UP000825729">
    <property type="component" value="Unassembled WGS sequence"/>
</dbReference>